<organism evidence="1 2">
    <name type="scientific">Flavobacterium cerinum</name>
    <dbReference type="NCBI Taxonomy" id="2502784"/>
    <lineage>
        <taxon>Bacteria</taxon>
        <taxon>Pseudomonadati</taxon>
        <taxon>Bacteroidota</taxon>
        <taxon>Flavobacteriia</taxon>
        <taxon>Flavobacteriales</taxon>
        <taxon>Flavobacteriaceae</taxon>
        <taxon>Flavobacterium</taxon>
    </lineage>
</organism>
<dbReference type="Proteomes" id="UP000287527">
    <property type="component" value="Unassembled WGS sequence"/>
</dbReference>
<dbReference type="AlphaFoldDB" id="A0A444HBQ7"/>
<comment type="caution">
    <text evidence="1">The sequence shown here is derived from an EMBL/GenBank/DDBJ whole genome shotgun (WGS) entry which is preliminary data.</text>
</comment>
<keyword evidence="2" id="KW-1185">Reference proteome</keyword>
<evidence type="ECO:0000313" key="1">
    <source>
        <dbReference type="EMBL" id="RWX00904.1"/>
    </source>
</evidence>
<gene>
    <name evidence="1" type="ORF">EPI11_07740</name>
</gene>
<dbReference type="RefSeq" id="WP_128389386.1">
    <property type="nucleotide sequence ID" value="NZ_SBII01000004.1"/>
</dbReference>
<dbReference type="EMBL" id="SBII01000004">
    <property type="protein sequence ID" value="RWX00904.1"/>
    <property type="molecule type" value="Genomic_DNA"/>
</dbReference>
<dbReference type="CDD" id="cd22641">
    <property type="entry name" value="C24-like"/>
    <property type="match status" value="1"/>
</dbReference>
<protein>
    <recommendedName>
        <fullName evidence="3">Tail fiber protein</fullName>
    </recommendedName>
</protein>
<evidence type="ECO:0000313" key="2">
    <source>
        <dbReference type="Proteomes" id="UP000287527"/>
    </source>
</evidence>
<evidence type="ECO:0008006" key="3">
    <source>
        <dbReference type="Google" id="ProtNLM"/>
    </source>
</evidence>
<reference evidence="1 2" key="1">
    <citation type="submission" date="2019-01" db="EMBL/GenBank/DDBJ databases">
        <title>Flavobacterium sp. nov.,isolated from freshwater.</title>
        <authorList>
            <person name="Zhang R."/>
            <person name="Du Z.-J."/>
        </authorList>
    </citation>
    <scope>NUCLEOTIDE SEQUENCE [LARGE SCALE GENOMIC DNA]</scope>
    <source>
        <strain evidence="1 2">1E403</strain>
    </source>
</reference>
<accession>A0A444HBQ7</accession>
<sequence length="274" mass="29778">MDKQNFNQTGGFPLKTERLSDMQSSWSIFNQLGYIAGNLTIVQGCLVSGLNTGPGYVFINGELYPFDGGSTLSRVKIIEEKTAKEFENGDNKDVVSKFRVVFTNVVQDSILWASFTRIKDLKTLQAEVAAKAAATALNTAITRIEKLEKMTRVFVENGCIMPWGKAANTIPPGWSAYEPARGRMLVGRDEAIPDFDTIGETGGQKTKSLTKANLPANNPTTDAIKLTAANSSFGLKTGTDTWVHPALINGDGGTAQAIDIMNPYQIVEFIHYTG</sequence>
<proteinExistence type="predicted"/>
<name>A0A444HBQ7_9FLAO</name>
<dbReference type="OrthoDB" id="9113831at2"/>